<proteinExistence type="predicted"/>
<dbReference type="EMBL" id="CP025299">
    <property type="protein sequence ID" value="AUG30864.1"/>
    <property type="molecule type" value="Genomic_DNA"/>
</dbReference>
<reference evidence="1 2" key="1">
    <citation type="submission" date="2017-12" db="EMBL/GenBank/DDBJ databases">
        <title>Isolation and characterization of estrogens degradatiion strain Microbacterium hominis SJTG1.</title>
        <authorList>
            <person name="Xiong W."/>
            <person name="Yin C."/>
            <person name="Zheng D."/>
            <person name="Liang R."/>
        </authorList>
    </citation>
    <scope>NUCLEOTIDE SEQUENCE [LARGE SCALE GENOMIC DNA]</scope>
    <source>
        <strain evidence="1 2">SJTG1</strain>
    </source>
</reference>
<evidence type="ECO:0000313" key="2">
    <source>
        <dbReference type="Proteomes" id="UP000233276"/>
    </source>
</evidence>
<protein>
    <recommendedName>
        <fullName evidence="3">FHA domain-containing protein</fullName>
    </recommendedName>
</protein>
<organism evidence="1 2">
    <name type="scientific">Microbacterium hominis</name>
    <dbReference type="NCBI Taxonomy" id="162426"/>
    <lineage>
        <taxon>Bacteria</taxon>
        <taxon>Bacillati</taxon>
        <taxon>Actinomycetota</taxon>
        <taxon>Actinomycetes</taxon>
        <taxon>Micrococcales</taxon>
        <taxon>Microbacteriaceae</taxon>
        <taxon>Microbacterium</taxon>
    </lineage>
</organism>
<dbReference type="Proteomes" id="UP000233276">
    <property type="component" value="Chromosome"/>
</dbReference>
<dbReference type="RefSeq" id="WP_101307006.1">
    <property type="nucleotide sequence ID" value="NZ_CP025299.1"/>
</dbReference>
<accession>A0A2K9DYC4</accession>
<evidence type="ECO:0000313" key="1">
    <source>
        <dbReference type="EMBL" id="AUG30864.1"/>
    </source>
</evidence>
<dbReference type="KEGG" id="mhos:CXR34_16290"/>
<evidence type="ECO:0008006" key="3">
    <source>
        <dbReference type="Google" id="ProtNLM"/>
    </source>
</evidence>
<sequence length="265" mass="28517">MTDIHDTVPPAEAPGDDVTGADITVEFAGEYVTVPSGTRFTIGREGDLAIDDNRFLHRHFLSIEQSGGLWWLVNIGSRLSATVTDTEGRVQAQLAPGARLPIVFGVTTVVFSAGPTTYELSVHTAQPAFRATVPERVADGESTIGAVPLTPSQKLLILSLAEPVLRREGTGMSELPSSAAAAQRLGWSITRFNRKLDNVCDKLDRQGVPGLRGGVTSSATNRRVRLVEHAVASRLVVRDDLALLDDPARFEREAGDDAPRRKEDG</sequence>
<name>A0A2K9DYC4_9MICO</name>
<gene>
    <name evidence="1" type="ORF">CXR34_16290</name>
</gene>
<dbReference type="AlphaFoldDB" id="A0A2K9DYC4"/>